<dbReference type="EMBL" id="CP012747">
    <property type="protein sequence ID" value="ALL67681.1"/>
    <property type="molecule type" value="Genomic_DNA"/>
</dbReference>
<dbReference type="Gene3D" id="1.20.1290.10">
    <property type="entry name" value="AhpD-like"/>
    <property type="match status" value="1"/>
</dbReference>
<protein>
    <submittedName>
        <fullName evidence="2">Macrophage infectivity potentiator-related protein</fullName>
    </submittedName>
</protein>
<evidence type="ECO:0000313" key="2">
    <source>
        <dbReference type="EMBL" id="ALL67681.1"/>
    </source>
</evidence>
<accession>A0A0P0RGM4</accession>
<dbReference type="InterPro" id="IPR004675">
    <property type="entry name" value="AhpD_core"/>
</dbReference>
<organism evidence="2 3">
    <name type="scientific">Paraburkholderia caribensis MBA4</name>
    <dbReference type="NCBI Taxonomy" id="1323664"/>
    <lineage>
        <taxon>Bacteria</taxon>
        <taxon>Pseudomonadati</taxon>
        <taxon>Pseudomonadota</taxon>
        <taxon>Betaproteobacteria</taxon>
        <taxon>Burkholderiales</taxon>
        <taxon>Burkholderiaceae</taxon>
        <taxon>Paraburkholderia</taxon>
    </lineage>
</organism>
<proteinExistence type="predicted"/>
<dbReference type="KEGG" id="bcai:K788_0006371"/>
<dbReference type="InterPro" id="IPR003779">
    <property type="entry name" value="CMD-like"/>
</dbReference>
<dbReference type="GO" id="GO:0051920">
    <property type="term" value="F:peroxiredoxin activity"/>
    <property type="evidence" value="ECO:0007669"/>
    <property type="project" value="InterPro"/>
</dbReference>
<dbReference type="AlphaFoldDB" id="A0A0P0RGM4"/>
<dbReference type="Pfam" id="PF02627">
    <property type="entry name" value="CMD"/>
    <property type="match status" value="1"/>
</dbReference>
<dbReference type="Proteomes" id="UP000019146">
    <property type="component" value="Chromosome 2"/>
</dbReference>
<reference evidence="2 3" key="1">
    <citation type="journal article" date="2014" name="Genome Announc.">
        <title>Draft Genome Sequence of the Haloacid-Degrading Burkholderia caribensis Strain MBA4.</title>
        <authorList>
            <person name="Pan Y."/>
            <person name="Kong K.F."/>
            <person name="Tsang J.S."/>
        </authorList>
    </citation>
    <scope>NUCLEOTIDE SEQUENCE [LARGE SCALE GENOMIC DNA]</scope>
    <source>
        <strain evidence="2 3">MBA4</strain>
    </source>
</reference>
<dbReference type="NCBIfam" id="TIGR00778">
    <property type="entry name" value="ahpD_dom"/>
    <property type="match status" value="1"/>
</dbReference>
<dbReference type="PANTHER" id="PTHR35446">
    <property type="entry name" value="SI:CH211-175M2.5"/>
    <property type="match status" value="1"/>
</dbReference>
<evidence type="ECO:0000259" key="1">
    <source>
        <dbReference type="Pfam" id="PF02627"/>
    </source>
</evidence>
<dbReference type="PANTHER" id="PTHR35446:SF3">
    <property type="entry name" value="CMD DOMAIN-CONTAINING PROTEIN"/>
    <property type="match status" value="1"/>
</dbReference>
<name>A0A0P0RGM4_9BURK</name>
<dbReference type="InterPro" id="IPR029032">
    <property type="entry name" value="AhpD-like"/>
</dbReference>
<feature type="domain" description="Carboxymuconolactone decarboxylase-like" evidence="1">
    <location>
        <begin position="47"/>
        <end position="115"/>
    </location>
</feature>
<sequence length="181" mass="18889">MENIMERLNRQPVSEATGQAAELFTGIKRAVGMVPNAYAAIGSNSPAALQIVLATGDALGKGALSRKEVEAIKLAISGVAECDYCLAAHSLAAKKVGIAADDLVALREGRDAADAHLNAIATFARTVFTSRGTVPAAVVDAVKAAGYSDQQITETLLAIADITFTNLFNRVNDTTVDFPKI</sequence>
<dbReference type="SUPFAM" id="SSF69118">
    <property type="entry name" value="AhpD-like"/>
    <property type="match status" value="1"/>
</dbReference>
<gene>
    <name evidence="2" type="ORF">K788_0006371</name>
</gene>
<evidence type="ECO:0000313" key="3">
    <source>
        <dbReference type="Proteomes" id="UP000019146"/>
    </source>
</evidence>